<dbReference type="SUPFAM" id="SSF55874">
    <property type="entry name" value="ATPase domain of HSP90 chaperone/DNA topoisomerase II/histidine kinase"/>
    <property type="match status" value="1"/>
</dbReference>
<evidence type="ECO:0000256" key="5">
    <source>
        <dbReference type="ARBA" id="ARBA00022777"/>
    </source>
</evidence>
<evidence type="ECO:0000256" key="2">
    <source>
        <dbReference type="ARBA" id="ARBA00012438"/>
    </source>
</evidence>
<comment type="catalytic activity">
    <reaction evidence="1">
        <text>ATP + protein L-histidine = ADP + protein N-phospho-L-histidine.</text>
        <dbReference type="EC" id="2.7.13.3"/>
    </reaction>
</comment>
<dbReference type="Pfam" id="PF02518">
    <property type="entry name" value="HATPase_c"/>
    <property type="match status" value="1"/>
</dbReference>
<feature type="domain" description="Histidine kinase" evidence="9">
    <location>
        <begin position="1085"/>
        <end position="1318"/>
    </location>
</feature>
<protein>
    <recommendedName>
        <fullName evidence="2">histidine kinase</fullName>
        <ecNumber evidence="2">2.7.13.3</ecNumber>
    </recommendedName>
</protein>
<evidence type="ECO:0000256" key="3">
    <source>
        <dbReference type="ARBA" id="ARBA00022553"/>
    </source>
</evidence>
<evidence type="ECO:0000313" key="13">
    <source>
        <dbReference type="EMBL" id="NJP02442.1"/>
    </source>
</evidence>
<dbReference type="SUPFAM" id="SSF52172">
    <property type="entry name" value="CheY-like"/>
    <property type="match status" value="1"/>
</dbReference>
<dbReference type="Pfam" id="PF01584">
    <property type="entry name" value="CheW"/>
    <property type="match status" value="1"/>
</dbReference>
<dbReference type="CDD" id="cd00088">
    <property type="entry name" value="HPT"/>
    <property type="match status" value="2"/>
</dbReference>
<feature type="domain" description="HPt" evidence="12">
    <location>
        <begin position="418"/>
        <end position="519"/>
    </location>
</feature>
<dbReference type="Gene3D" id="3.40.50.2300">
    <property type="match status" value="1"/>
</dbReference>
<keyword evidence="4" id="KW-0808">Transferase</keyword>
<evidence type="ECO:0000259" key="11">
    <source>
        <dbReference type="PROSITE" id="PS50851"/>
    </source>
</evidence>
<keyword evidence="6" id="KW-0902">Two-component regulatory system</keyword>
<evidence type="ECO:0000256" key="6">
    <source>
        <dbReference type="ARBA" id="ARBA00023012"/>
    </source>
</evidence>
<feature type="modified residue" description="4-aspartylphosphate" evidence="8">
    <location>
        <position position="1529"/>
    </location>
</feature>
<dbReference type="Gene3D" id="2.30.30.40">
    <property type="entry name" value="SH3 Domains"/>
    <property type="match status" value="1"/>
</dbReference>
<dbReference type="InterPro" id="IPR002545">
    <property type="entry name" value="CheW-lke_dom"/>
</dbReference>
<evidence type="ECO:0000256" key="8">
    <source>
        <dbReference type="PROSITE-ProRule" id="PRU00169"/>
    </source>
</evidence>
<dbReference type="PANTHER" id="PTHR43395">
    <property type="entry name" value="SENSOR HISTIDINE KINASE CHEA"/>
    <property type="match status" value="1"/>
</dbReference>
<evidence type="ECO:0000259" key="10">
    <source>
        <dbReference type="PROSITE" id="PS50110"/>
    </source>
</evidence>
<dbReference type="Proteomes" id="UP000746535">
    <property type="component" value="Unassembled WGS sequence"/>
</dbReference>
<dbReference type="InterPro" id="IPR036641">
    <property type="entry name" value="HPT_dom_sf"/>
</dbReference>
<dbReference type="InterPro" id="IPR036890">
    <property type="entry name" value="HATPase_C_sf"/>
</dbReference>
<keyword evidence="5" id="KW-0418">Kinase</keyword>
<dbReference type="Gene3D" id="1.20.120.160">
    <property type="entry name" value="HPT domain"/>
    <property type="match status" value="3"/>
</dbReference>
<name>A0ABX0YGJ0_9PSED</name>
<dbReference type="SMART" id="SM00387">
    <property type="entry name" value="HATPase_c"/>
    <property type="match status" value="1"/>
</dbReference>
<dbReference type="EMBL" id="JAAVJI010000010">
    <property type="protein sequence ID" value="NJP02442.1"/>
    <property type="molecule type" value="Genomic_DNA"/>
</dbReference>
<dbReference type="InterPro" id="IPR003594">
    <property type="entry name" value="HATPase_dom"/>
</dbReference>
<dbReference type="InterPro" id="IPR051315">
    <property type="entry name" value="Bact_Chemotaxis_CheA"/>
</dbReference>
<dbReference type="InterPro" id="IPR008207">
    <property type="entry name" value="Sig_transdc_His_kin_Hpt_dom"/>
</dbReference>
<evidence type="ECO:0000256" key="7">
    <source>
        <dbReference type="PROSITE-ProRule" id="PRU00110"/>
    </source>
</evidence>
<dbReference type="InterPro" id="IPR005467">
    <property type="entry name" value="His_kinase_dom"/>
</dbReference>
<dbReference type="SMART" id="SM01231">
    <property type="entry name" value="H-kinase_dim"/>
    <property type="match status" value="1"/>
</dbReference>
<dbReference type="SMART" id="SM00448">
    <property type="entry name" value="REC"/>
    <property type="match status" value="1"/>
</dbReference>
<evidence type="ECO:0000259" key="12">
    <source>
        <dbReference type="PROSITE" id="PS50894"/>
    </source>
</evidence>
<dbReference type="SMART" id="SM00073">
    <property type="entry name" value="HPT"/>
    <property type="match status" value="1"/>
</dbReference>
<dbReference type="Pfam" id="PF01627">
    <property type="entry name" value="Hpt"/>
    <property type="match status" value="2"/>
</dbReference>
<dbReference type="PROSITE" id="PS50109">
    <property type="entry name" value="HIS_KIN"/>
    <property type="match status" value="1"/>
</dbReference>
<feature type="modified residue" description="Phosphohistidine" evidence="7">
    <location>
        <position position="462"/>
    </location>
</feature>
<dbReference type="SMART" id="SM00260">
    <property type="entry name" value="CheW"/>
    <property type="match status" value="1"/>
</dbReference>
<dbReference type="PROSITE" id="PS50110">
    <property type="entry name" value="RESPONSE_REGULATORY"/>
    <property type="match status" value="1"/>
</dbReference>
<evidence type="ECO:0000259" key="9">
    <source>
        <dbReference type="PROSITE" id="PS50109"/>
    </source>
</evidence>
<dbReference type="InterPro" id="IPR004105">
    <property type="entry name" value="CheA-like_dim"/>
</dbReference>
<dbReference type="InterPro" id="IPR036061">
    <property type="entry name" value="CheW-like_dom_sf"/>
</dbReference>
<dbReference type="InterPro" id="IPR004358">
    <property type="entry name" value="Sig_transdc_His_kin-like_C"/>
</dbReference>
<dbReference type="InterPro" id="IPR001789">
    <property type="entry name" value="Sig_transdc_resp-reg_receiver"/>
</dbReference>
<feature type="domain" description="HPt" evidence="12">
    <location>
        <begin position="845"/>
        <end position="949"/>
    </location>
</feature>
<dbReference type="Gene3D" id="3.30.565.10">
    <property type="entry name" value="Histidine kinase-like ATPase, C-terminal domain"/>
    <property type="match status" value="1"/>
</dbReference>
<proteinExistence type="predicted"/>
<dbReference type="EC" id="2.7.13.3" evidence="2"/>
<evidence type="ECO:0000313" key="14">
    <source>
        <dbReference type="Proteomes" id="UP000746535"/>
    </source>
</evidence>
<dbReference type="InterPro" id="IPR011006">
    <property type="entry name" value="CheY-like_superfamily"/>
</dbReference>
<sequence length="1600" mass="172686">MNLDREGRADVVGLQWLRPELAATLAEARQALEVAPGVQGLEACAKALHGVVAALGFVNFPGAARLACDLERLASLPQPSAASIDALRHLIDRLPGYLDRVATARHDLPLLLQPWLNEVRGTLGEPPLSSDDLTRLMGLPAPHEPARSMPAVTPDRAGLGPLIAALCEELSRNKARLDQYLQGSPHDGSALAAIAPSLRRIADALAVLGFQQPRRTILDQMGTIHSLANGEQPADTSAVMDVGGALLYVESTLSGMVGPEDLVPGAAQIPPTELERIHHLAIEEGLTALERIEQSISECVDGGWAAERLVAIPAQLLELRGALAMVRPEALLTLIGALESYVHEHLLPAVQPPPQGVLETLADALCAIEWMLRRWMVDPREAEEALLASARHALDGLAAKQPPHMADSVAPGTALLEDAPLDTQLLDIFYHEARTYLEILRGFLRKATAPAVVTDALQRALHTLKGSAFMAGVVRMGEMAAPVYRLCKEFHARRRAFGQAELDVLSSALALLEQSLEQVGRHTPECITDTSTLAEQVDTLLSQTPANLEVADPDTEAQHVRRRLLIEGIDHLDDAQAHLTAWRQKPGPYTGLPALLGTLDSLAEQVHGAAVPAMDRLCEALLDLYGAIEEASLAASPAVLNDAERAHQALYDMFDELAAGQDVHARPEAVACLQHWLEHALDPSALGAVGSSSVDPLAGRALPVPTGGKATEEALHAFFLEEAADLLESADEALRVWLQDPQRESALVALERDLRTLAGGARLAGLSALGGYADALGALYGVLHANGGKDEDGRARQAHLRLHQWLAHLADARPDVLPLDVWLSELTAPLPLPNEDTLTSGEEAVRASERELLEVFLDEGADLIESAGAALARWQAEPGNALEVENLLRDLHTLKGGARMAEVGPVGDLAHELETLYERVSAGELQPAPALFKLLHKGHDRLALMLDTVRSGEPAPVDFTLLDAVQGYGSRILPPLREPSRPAIADLTALSERGGTDQIKVAAQTLEDLANLAGEASITRGRVEQQVNDGQAAMLEMETTLTRMRDQLIRLDSDTLQPPAGRQASSGAEDAFDPLALERQTHLRELSRALLEAVSDLSDLKETLAARNHEAQALLAQQARICSGLQEGLMRTRMVPFSRVLPRLQRIVRQVAEELGKDVLFESTDTEVEMDRTVLERMIAPLEHMLRNAIDHGLESAQRRLAAGKPARGLIALRVAHEGGEIVIEMSDDGAGIPLAAVREKAIKRGLLSPDSDLRDHDVLQFILQPGFSTAQKITQISGRGLGMDVVHEEVKQLGGSMSIDSHAGSGARFVIHLPFSVSINRALMVQCGEQLFAVPLNSIEGIVRVATEELEAAYHGAQPRYRYAQLSYDLRYLGDVLGLTPRPSPLEGGIPQPLLLVRAPDHQVALHVDALVGSREIVVKSLGPQFAAVPGLTGATILGDGRVVLILDPLAQIRASHLRPWAAAAPATRYVSPPTKPLLAMVVDDSVTVRKVTSRLLERHGMRVITARDGVEALQVLVDHLPDVLLVDIEMPRMDGFELVSKLRADARLASIPVIMITSRTGEKHRQRAMALGVSEFLGKPYQESQLLHLIRFWSSKHA</sequence>
<dbReference type="SUPFAM" id="SSF47226">
    <property type="entry name" value="Histidine-containing phosphotransfer domain, HPT domain"/>
    <property type="match status" value="6"/>
</dbReference>
<feature type="modified residue" description="Phosphohistidine" evidence="7">
    <location>
        <position position="892"/>
    </location>
</feature>
<feature type="domain" description="CheW-like" evidence="11">
    <location>
        <begin position="1320"/>
        <end position="1459"/>
    </location>
</feature>
<reference evidence="13 14" key="1">
    <citation type="submission" date="2020-03" db="EMBL/GenBank/DDBJ databases">
        <authorList>
            <person name="Wang L."/>
            <person name="He N."/>
            <person name="Li Y."/>
            <person name="Fang Y."/>
            <person name="Zhang F."/>
        </authorList>
    </citation>
    <scope>NUCLEOTIDE SEQUENCE [LARGE SCALE GENOMIC DNA]</scope>
    <source>
        <strain evidence="14">hsmgli-8</strain>
    </source>
</reference>
<dbReference type="CDD" id="cd00156">
    <property type="entry name" value="REC"/>
    <property type="match status" value="1"/>
</dbReference>
<evidence type="ECO:0000256" key="4">
    <source>
        <dbReference type="ARBA" id="ARBA00022679"/>
    </source>
</evidence>
<dbReference type="SUPFAM" id="SSF50341">
    <property type="entry name" value="CheW-like"/>
    <property type="match status" value="1"/>
</dbReference>
<dbReference type="PROSITE" id="PS50894">
    <property type="entry name" value="HPT"/>
    <property type="match status" value="2"/>
</dbReference>
<organism evidence="13 14">
    <name type="scientific">Pseudomonas quercus</name>
    <dbReference type="NCBI Taxonomy" id="2722792"/>
    <lineage>
        <taxon>Bacteria</taxon>
        <taxon>Pseudomonadati</taxon>
        <taxon>Pseudomonadota</taxon>
        <taxon>Gammaproteobacteria</taxon>
        <taxon>Pseudomonadales</taxon>
        <taxon>Pseudomonadaceae</taxon>
        <taxon>Pseudomonas</taxon>
    </lineage>
</organism>
<accession>A0ABX0YGJ0</accession>
<evidence type="ECO:0000256" key="1">
    <source>
        <dbReference type="ARBA" id="ARBA00000085"/>
    </source>
</evidence>
<dbReference type="PANTHER" id="PTHR43395:SF8">
    <property type="entry name" value="HISTIDINE KINASE"/>
    <property type="match status" value="1"/>
</dbReference>
<gene>
    <name evidence="13" type="ORF">HBH25_16455</name>
</gene>
<dbReference type="PROSITE" id="PS50851">
    <property type="entry name" value="CHEW"/>
    <property type="match status" value="1"/>
</dbReference>
<dbReference type="PRINTS" id="PR00344">
    <property type="entry name" value="BCTRLSENSOR"/>
</dbReference>
<feature type="domain" description="Response regulatory" evidence="10">
    <location>
        <begin position="1480"/>
        <end position="1596"/>
    </location>
</feature>
<dbReference type="Pfam" id="PF00072">
    <property type="entry name" value="Response_reg"/>
    <property type="match status" value="1"/>
</dbReference>
<comment type="caution">
    <text evidence="13">The sequence shown here is derived from an EMBL/GenBank/DDBJ whole genome shotgun (WGS) entry which is preliminary data.</text>
</comment>
<keyword evidence="14" id="KW-1185">Reference proteome</keyword>
<keyword evidence="3 8" id="KW-0597">Phosphoprotein</keyword>
<dbReference type="RefSeq" id="WP_168085025.1">
    <property type="nucleotide sequence ID" value="NZ_JAAVJI010000010.1"/>
</dbReference>